<dbReference type="Proteomes" id="UP000183407">
    <property type="component" value="Unassembled WGS sequence"/>
</dbReference>
<dbReference type="AlphaFoldDB" id="A0A1H5MFB9"/>
<dbReference type="RefSeq" id="WP_073359733.1">
    <property type="nucleotide sequence ID" value="NZ_FNTL01000005.1"/>
</dbReference>
<protein>
    <submittedName>
        <fullName evidence="1">Uncharacterized protein</fullName>
    </submittedName>
</protein>
<dbReference type="OrthoDB" id="4476774at2"/>
<proteinExistence type="predicted"/>
<accession>A0A1H5MFB9</accession>
<evidence type="ECO:0000313" key="1">
    <source>
        <dbReference type="EMBL" id="SEE87361.1"/>
    </source>
</evidence>
<name>A0A1H5MFB9_RHOJO</name>
<sequence length="140" mass="15147">MGDKAVDPEKAYEALSDGARLALLGNPEGIMPPQFIGQVMTVCGQSCVASITAGADALPLMAVLQGPVSEYLSQCRSALDAWWNSLTPQLRAVIRCREELPESMAPQFSKHSPWTAISTPGSRLLVRDYLELQATGRELM</sequence>
<organism evidence="1 2">
    <name type="scientific">Rhodococcus jostii</name>
    <dbReference type="NCBI Taxonomy" id="132919"/>
    <lineage>
        <taxon>Bacteria</taxon>
        <taxon>Bacillati</taxon>
        <taxon>Actinomycetota</taxon>
        <taxon>Actinomycetes</taxon>
        <taxon>Mycobacteriales</taxon>
        <taxon>Nocardiaceae</taxon>
        <taxon>Rhodococcus</taxon>
    </lineage>
</organism>
<gene>
    <name evidence="1" type="ORF">SAMN04490220_8881</name>
</gene>
<dbReference type="EMBL" id="FNTL01000005">
    <property type="protein sequence ID" value="SEE87361.1"/>
    <property type="molecule type" value="Genomic_DNA"/>
</dbReference>
<evidence type="ECO:0000313" key="2">
    <source>
        <dbReference type="Proteomes" id="UP000183407"/>
    </source>
</evidence>
<reference evidence="2" key="1">
    <citation type="submission" date="2016-10" db="EMBL/GenBank/DDBJ databases">
        <authorList>
            <person name="Varghese N."/>
        </authorList>
    </citation>
    <scope>NUCLEOTIDE SEQUENCE [LARGE SCALE GENOMIC DNA]</scope>
    <source>
        <strain evidence="2">DSM 44719</strain>
    </source>
</reference>